<comment type="catalytic activity">
    <reaction evidence="7">
        <text>L-cysteinyl-[prolipoprotein] + a 1,2-diacyl-sn-glycero-3-phospho-(1'-sn-glycerol) = an S-1,2-diacyl-sn-glyceryl-L-cysteinyl-[prolipoprotein] + sn-glycerol 1-phosphate + H(+)</text>
        <dbReference type="Rhea" id="RHEA:56712"/>
        <dbReference type="Rhea" id="RHEA-COMP:14679"/>
        <dbReference type="Rhea" id="RHEA-COMP:14680"/>
        <dbReference type="ChEBI" id="CHEBI:15378"/>
        <dbReference type="ChEBI" id="CHEBI:29950"/>
        <dbReference type="ChEBI" id="CHEBI:57685"/>
        <dbReference type="ChEBI" id="CHEBI:64716"/>
        <dbReference type="ChEBI" id="CHEBI:140658"/>
        <dbReference type="EC" id="2.5.1.145"/>
    </reaction>
</comment>
<reference evidence="9" key="1">
    <citation type="submission" date="2017-09" db="EMBL/GenBank/DDBJ databases">
        <authorList>
            <person name="Varghese N."/>
            <person name="Submissions S."/>
        </authorList>
    </citation>
    <scope>NUCLEOTIDE SEQUENCE [LARGE SCALE GENOMIC DNA]</scope>
    <source>
        <strain evidence="9">CGMCC 1.12461</strain>
    </source>
</reference>
<dbReference type="HAMAP" id="MF_01147">
    <property type="entry name" value="Lgt"/>
    <property type="match status" value="1"/>
</dbReference>
<keyword evidence="3 7" id="KW-0808">Transferase</keyword>
<accession>A0A285J6K0</accession>
<evidence type="ECO:0000256" key="4">
    <source>
        <dbReference type="ARBA" id="ARBA00022692"/>
    </source>
</evidence>
<dbReference type="EC" id="2.5.1.145" evidence="7"/>
<dbReference type="OrthoDB" id="871140at2"/>
<keyword evidence="9" id="KW-1185">Reference proteome</keyword>
<sequence length="276" mass="30423">MTSSYLDFPDIDPVLVSIGPLFGYGPLNIHWYGVMYAVAFGLAYWLANRAAAKPGSGWTKEQVSDLLFFGFLGVIVGGRLGYVFFYNFGQLLAEPLYLFKTWEGGMSFHGGLLGVLLAMAWFARRYHKSYLQLGDFVAPLIPLGLAAGRLGNFINGELWGRTTDVPWAVMFPNAGSLPRHPSQLYHVLLEGILLFIIIMLVRRLKPATGTVGGVFLLGYGVFRFFVEFFRQPDAHLGVLSAGMTMGQWLCLPMIAAGLGLIIYVNSKPAVSVRGRK</sequence>
<keyword evidence="5 7" id="KW-1133">Transmembrane helix</keyword>
<dbReference type="GO" id="GO:0042158">
    <property type="term" value="P:lipoprotein biosynthetic process"/>
    <property type="evidence" value="ECO:0007669"/>
    <property type="project" value="UniProtKB-UniRule"/>
</dbReference>
<dbReference type="PANTHER" id="PTHR30589">
    <property type="entry name" value="PROLIPOPROTEIN DIACYLGLYCERYL TRANSFERASE"/>
    <property type="match status" value="1"/>
</dbReference>
<comment type="pathway">
    <text evidence="7">Protein modification; lipoprotein biosynthesis (diacylglyceryl transfer).</text>
</comment>
<feature type="transmembrane region" description="Helical" evidence="7">
    <location>
        <begin position="183"/>
        <end position="201"/>
    </location>
</feature>
<protein>
    <recommendedName>
        <fullName evidence="7">Phosphatidylglycerol--prolipoprotein diacylglyceryl transferase</fullName>
        <ecNumber evidence="7">2.5.1.145</ecNumber>
    </recommendedName>
</protein>
<comment type="similarity">
    <text evidence="1 7">Belongs to the Lgt family.</text>
</comment>
<gene>
    <name evidence="7" type="primary">lgt</name>
    <name evidence="8" type="ORF">SAMN06297280_2996</name>
</gene>
<evidence type="ECO:0000256" key="5">
    <source>
        <dbReference type="ARBA" id="ARBA00022989"/>
    </source>
</evidence>
<proteinExistence type="inferred from homology"/>
<dbReference type="PANTHER" id="PTHR30589:SF0">
    <property type="entry name" value="PHOSPHATIDYLGLYCEROL--PROLIPOPROTEIN DIACYLGLYCERYL TRANSFERASE"/>
    <property type="match status" value="1"/>
</dbReference>
<feature type="transmembrane region" description="Helical" evidence="7">
    <location>
        <begin position="29"/>
        <end position="46"/>
    </location>
</feature>
<dbReference type="GO" id="GO:0008961">
    <property type="term" value="F:phosphatidylglycerol-prolipoprotein diacylglyceryl transferase activity"/>
    <property type="evidence" value="ECO:0007669"/>
    <property type="project" value="UniProtKB-UniRule"/>
</dbReference>
<feature type="transmembrane region" description="Helical" evidence="7">
    <location>
        <begin position="208"/>
        <end position="226"/>
    </location>
</feature>
<name>A0A285J6K0_9GAMM</name>
<evidence type="ECO:0000256" key="6">
    <source>
        <dbReference type="ARBA" id="ARBA00023136"/>
    </source>
</evidence>
<comment type="subcellular location">
    <subcellularLocation>
        <location evidence="7">Cell membrane</location>
        <topology evidence="7">Multi-pass membrane protein</topology>
    </subcellularLocation>
</comment>
<organism evidence="8 9">
    <name type="scientific">Arsukibacterium tuosuense</name>
    <dbReference type="NCBI Taxonomy" id="1323745"/>
    <lineage>
        <taxon>Bacteria</taxon>
        <taxon>Pseudomonadati</taxon>
        <taxon>Pseudomonadota</taxon>
        <taxon>Gammaproteobacteria</taxon>
        <taxon>Chromatiales</taxon>
        <taxon>Chromatiaceae</taxon>
        <taxon>Arsukibacterium</taxon>
    </lineage>
</organism>
<keyword evidence="4 7" id="KW-0812">Transmembrane</keyword>
<dbReference type="AlphaFoldDB" id="A0A285J6K0"/>
<dbReference type="EMBL" id="OBEB01000006">
    <property type="protein sequence ID" value="SNY55848.1"/>
    <property type="molecule type" value="Genomic_DNA"/>
</dbReference>
<dbReference type="UniPathway" id="UPA00664"/>
<evidence type="ECO:0000256" key="1">
    <source>
        <dbReference type="ARBA" id="ARBA00007150"/>
    </source>
</evidence>
<dbReference type="NCBIfam" id="TIGR00544">
    <property type="entry name" value="lgt"/>
    <property type="match status" value="1"/>
</dbReference>
<evidence type="ECO:0000256" key="3">
    <source>
        <dbReference type="ARBA" id="ARBA00022679"/>
    </source>
</evidence>
<dbReference type="GO" id="GO:0005886">
    <property type="term" value="C:plasma membrane"/>
    <property type="evidence" value="ECO:0007669"/>
    <property type="project" value="UniProtKB-SubCell"/>
</dbReference>
<dbReference type="Pfam" id="PF01790">
    <property type="entry name" value="LGT"/>
    <property type="match status" value="1"/>
</dbReference>
<feature type="transmembrane region" description="Helical" evidence="7">
    <location>
        <begin position="136"/>
        <end position="154"/>
    </location>
</feature>
<feature type="binding site" evidence="7">
    <location>
        <position position="149"/>
    </location>
    <ligand>
        <name>a 1,2-diacyl-sn-glycero-3-phospho-(1'-sn-glycerol)</name>
        <dbReference type="ChEBI" id="CHEBI:64716"/>
    </ligand>
</feature>
<keyword evidence="2 7" id="KW-1003">Cell membrane</keyword>
<feature type="transmembrane region" description="Helical" evidence="7">
    <location>
        <begin position="66"/>
        <end position="86"/>
    </location>
</feature>
<evidence type="ECO:0000313" key="8">
    <source>
        <dbReference type="EMBL" id="SNY55848.1"/>
    </source>
</evidence>
<dbReference type="InterPro" id="IPR001640">
    <property type="entry name" value="Lgt"/>
</dbReference>
<evidence type="ECO:0000313" key="9">
    <source>
        <dbReference type="Proteomes" id="UP000219353"/>
    </source>
</evidence>
<evidence type="ECO:0000256" key="2">
    <source>
        <dbReference type="ARBA" id="ARBA00022475"/>
    </source>
</evidence>
<feature type="transmembrane region" description="Helical" evidence="7">
    <location>
        <begin position="246"/>
        <end position="266"/>
    </location>
</feature>
<comment type="function">
    <text evidence="7">Catalyzes the transfer of the diacylglyceryl group from phosphatidylglycerol to the sulfhydryl group of the N-terminal cysteine of a prolipoprotein, the first step in the formation of mature lipoproteins.</text>
</comment>
<keyword evidence="8" id="KW-0449">Lipoprotein</keyword>
<dbReference type="RefSeq" id="WP_097112186.1">
    <property type="nucleotide sequence ID" value="NZ_OBEB01000006.1"/>
</dbReference>
<feature type="transmembrane region" description="Helical" evidence="7">
    <location>
        <begin position="106"/>
        <end position="124"/>
    </location>
</feature>
<dbReference type="PROSITE" id="PS01311">
    <property type="entry name" value="LGT"/>
    <property type="match status" value="1"/>
</dbReference>
<dbReference type="Proteomes" id="UP000219353">
    <property type="component" value="Unassembled WGS sequence"/>
</dbReference>
<keyword evidence="6 7" id="KW-0472">Membrane</keyword>
<evidence type="ECO:0000256" key="7">
    <source>
        <dbReference type="HAMAP-Rule" id="MF_01147"/>
    </source>
</evidence>